<feature type="signal peptide" evidence="1">
    <location>
        <begin position="1"/>
        <end position="22"/>
    </location>
</feature>
<proteinExistence type="predicted"/>
<evidence type="ECO:0000313" key="3">
    <source>
        <dbReference type="EMBL" id="MFD1382651.1"/>
    </source>
</evidence>
<name>A0ABW4AZI1_9GAMM</name>
<reference evidence="4" key="1">
    <citation type="journal article" date="2019" name="Int. J. Syst. Evol. Microbiol.">
        <title>The Global Catalogue of Microorganisms (GCM) 10K type strain sequencing project: providing services to taxonomists for standard genome sequencing and annotation.</title>
        <authorList>
            <consortium name="The Broad Institute Genomics Platform"/>
            <consortium name="The Broad Institute Genome Sequencing Center for Infectious Disease"/>
            <person name="Wu L."/>
            <person name="Ma J."/>
        </authorList>
    </citation>
    <scope>NUCLEOTIDE SEQUENCE [LARGE SCALE GENOMIC DNA]</scope>
    <source>
        <strain evidence="4">JCM 30774</strain>
    </source>
</reference>
<dbReference type="Proteomes" id="UP001597059">
    <property type="component" value="Unassembled WGS sequence"/>
</dbReference>
<protein>
    <submittedName>
        <fullName evidence="3">SPOR domain-containing protein</fullName>
    </submittedName>
</protein>
<keyword evidence="4" id="KW-1185">Reference proteome</keyword>
<keyword evidence="1" id="KW-0732">Signal</keyword>
<evidence type="ECO:0000259" key="2">
    <source>
        <dbReference type="Pfam" id="PF05036"/>
    </source>
</evidence>
<dbReference type="EMBL" id="JBHTMN010000005">
    <property type="protein sequence ID" value="MFD1382651.1"/>
    <property type="molecule type" value="Genomic_DNA"/>
</dbReference>
<dbReference type="InterPro" id="IPR036680">
    <property type="entry name" value="SPOR-like_sf"/>
</dbReference>
<comment type="caution">
    <text evidence="3">The sequence shown here is derived from an EMBL/GenBank/DDBJ whole genome shotgun (WGS) entry which is preliminary data.</text>
</comment>
<evidence type="ECO:0000256" key="1">
    <source>
        <dbReference type="SAM" id="SignalP"/>
    </source>
</evidence>
<gene>
    <name evidence="3" type="ORF">ACFQ45_04715</name>
</gene>
<evidence type="ECO:0000313" key="4">
    <source>
        <dbReference type="Proteomes" id="UP001597059"/>
    </source>
</evidence>
<dbReference type="InterPro" id="IPR007730">
    <property type="entry name" value="SPOR-like_dom"/>
</dbReference>
<organism evidence="3 4">
    <name type="scientific">Rhodanobacter aciditrophus</name>
    <dbReference type="NCBI Taxonomy" id="1623218"/>
    <lineage>
        <taxon>Bacteria</taxon>
        <taxon>Pseudomonadati</taxon>
        <taxon>Pseudomonadota</taxon>
        <taxon>Gammaproteobacteria</taxon>
        <taxon>Lysobacterales</taxon>
        <taxon>Rhodanobacteraceae</taxon>
        <taxon>Rhodanobacter</taxon>
    </lineage>
</organism>
<dbReference type="Pfam" id="PF05036">
    <property type="entry name" value="SPOR"/>
    <property type="match status" value="1"/>
</dbReference>
<feature type="domain" description="SPOR" evidence="2">
    <location>
        <begin position="137"/>
        <end position="198"/>
    </location>
</feature>
<feature type="chain" id="PRO_5045221972" evidence="1">
    <location>
        <begin position="23"/>
        <end position="250"/>
    </location>
</feature>
<sequence length="250" mass="27997">MKWLFLLLVLANAAVMGWQGFAASEQQPPRESVYAPPVSERVYLVDERRPVDSVPQNNVPAASDQVQEQLAAAIANAELQAQSGTSQVVASTESQSEDALLCPIVALERDADRRQVMATLEQAGLAFTQNETTGRREKYWLYIPAPATSKAADDIVLRLKTLKIDSYVIARGEMKNRISLGLYSSEPRAQQAQATIAERSRMDVQIYTHERTVNLYELMLSEPIRESQWQAVMEQLDFSKLLIKVEKNPC</sequence>
<dbReference type="SUPFAM" id="SSF110997">
    <property type="entry name" value="Sporulation related repeat"/>
    <property type="match status" value="1"/>
</dbReference>
<dbReference type="RefSeq" id="WP_377365826.1">
    <property type="nucleotide sequence ID" value="NZ_JBHTMN010000005.1"/>
</dbReference>
<accession>A0ABW4AZI1</accession>